<dbReference type="OrthoDB" id="3247214at2759"/>
<dbReference type="EMBL" id="JH711576">
    <property type="protein sequence ID" value="EIW83071.1"/>
    <property type="molecule type" value="Genomic_DNA"/>
</dbReference>
<protein>
    <submittedName>
        <fullName evidence="2">Uncharacterized protein</fullName>
    </submittedName>
</protein>
<dbReference type="Proteomes" id="UP000053558">
    <property type="component" value="Unassembled WGS sequence"/>
</dbReference>
<feature type="region of interest" description="Disordered" evidence="1">
    <location>
        <begin position="146"/>
        <end position="201"/>
    </location>
</feature>
<gene>
    <name evidence="2" type="ORF">CONPUDRAFT_152114</name>
</gene>
<feature type="compositionally biased region" description="Polar residues" evidence="1">
    <location>
        <begin position="187"/>
        <end position="200"/>
    </location>
</feature>
<feature type="compositionally biased region" description="Low complexity" evidence="1">
    <location>
        <begin position="10"/>
        <end position="45"/>
    </location>
</feature>
<feature type="compositionally biased region" description="Polar residues" evidence="1">
    <location>
        <begin position="146"/>
        <end position="159"/>
    </location>
</feature>
<dbReference type="RefSeq" id="XP_007766934.1">
    <property type="nucleotide sequence ID" value="XM_007768744.1"/>
</dbReference>
<feature type="compositionally biased region" description="Polar residues" evidence="1">
    <location>
        <begin position="108"/>
        <end position="117"/>
    </location>
</feature>
<comment type="caution">
    <text evidence="2">The sequence shown here is derived from an EMBL/GenBank/DDBJ whole genome shotgun (WGS) entry which is preliminary data.</text>
</comment>
<feature type="region of interest" description="Disordered" evidence="1">
    <location>
        <begin position="86"/>
        <end position="125"/>
    </location>
</feature>
<feature type="region of interest" description="Disordered" evidence="1">
    <location>
        <begin position="1"/>
        <end position="45"/>
    </location>
</feature>
<feature type="region of interest" description="Disordered" evidence="1">
    <location>
        <begin position="321"/>
        <end position="421"/>
    </location>
</feature>
<proteinExistence type="predicted"/>
<sequence>MSTDTTEIQPSSSSLLPRLSRSSSKAEATTEASSSTAIAQAPPAIPKAKLSAVNRFLRLARNGREEKVIFPPPSWFANDDVVPTTGSVTINEPQDLPAPGAGVPNTPPDNGTITPGNESDPETLEPETLARRIQAMIGLLPAAASSFSLTPRSPPTVTNPAEPDTPQPTAPSVASSSEPSLPFTVEASEQGTFTPATSVAPSAEDSRFIAFLSSASVMNGSLERGRQSVWEVLERLRQPSKKVAAPPTKTDGSPAPPLESGLEDIDDNSSVMFTAPLEPDASSEVEVAQSEIVSIDKNGEKSRRPENFAYAMYLKKLKGEALARARSRKGKETPSSSTIGPGSKPRSIPSSPLARSRSDASSGHSNSRTERSSTPSRSRTVRPAHSRSRTEIVPQKAPSADATNEKTNAPHTSLPQPKPSEYRVWIPSTTRVSLEATWWGFRIYLPPPVLDILNNKQLEAAKRAALITSALQWLIDHIPMAIIPPQFHPAVSILRRLAPYLGYLGGFVAWSWSKIKAFDKGFGVVLTATWLLPIALVPGTWEANEVPPESSAA</sequence>
<evidence type="ECO:0000313" key="2">
    <source>
        <dbReference type="EMBL" id="EIW83071.1"/>
    </source>
</evidence>
<keyword evidence="3" id="KW-1185">Reference proteome</keyword>
<feature type="compositionally biased region" description="Polar residues" evidence="1">
    <location>
        <begin position="401"/>
        <end position="415"/>
    </location>
</feature>
<evidence type="ECO:0000256" key="1">
    <source>
        <dbReference type="SAM" id="MobiDB-lite"/>
    </source>
</evidence>
<accession>A0A5M3MWU1</accession>
<evidence type="ECO:0000313" key="3">
    <source>
        <dbReference type="Proteomes" id="UP000053558"/>
    </source>
</evidence>
<dbReference type="AlphaFoldDB" id="A0A5M3MWU1"/>
<dbReference type="GeneID" id="19202955"/>
<feature type="region of interest" description="Disordered" evidence="1">
    <location>
        <begin position="239"/>
        <end position="306"/>
    </location>
</feature>
<reference evidence="3" key="1">
    <citation type="journal article" date="2012" name="Science">
        <title>The Paleozoic origin of enzymatic lignin decomposition reconstructed from 31 fungal genomes.</title>
        <authorList>
            <person name="Floudas D."/>
            <person name="Binder M."/>
            <person name="Riley R."/>
            <person name="Barry K."/>
            <person name="Blanchette R.A."/>
            <person name="Henrissat B."/>
            <person name="Martinez A.T."/>
            <person name="Otillar R."/>
            <person name="Spatafora J.W."/>
            <person name="Yadav J.S."/>
            <person name="Aerts A."/>
            <person name="Benoit I."/>
            <person name="Boyd A."/>
            <person name="Carlson A."/>
            <person name="Copeland A."/>
            <person name="Coutinho P.M."/>
            <person name="de Vries R.P."/>
            <person name="Ferreira P."/>
            <person name="Findley K."/>
            <person name="Foster B."/>
            <person name="Gaskell J."/>
            <person name="Glotzer D."/>
            <person name="Gorecki P."/>
            <person name="Heitman J."/>
            <person name="Hesse C."/>
            <person name="Hori C."/>
            <person name="Igarashi K."/>
            <person name="Jurgens J.A."/>
            <person name="Kallen N."/>
            <person name="Kersten P."/>
            <person name="Kohler A."/>
            <person name="Kuees U."/>
            <person name="Kumar T.K.A."/>
            <person name="Kuo A."/>
            <person name="LaButti K."/>
            <person name="Larrondo L.F."/>
            <person name="Lindquist E."/>
            <person name="Ling A."/>
            <person name="Lombard V."/>
            <person name="Lucas S."/>
            <person name="Lundell T."/>
            <person name="Martin R."/>
            <person name="McLaughlin D.J."/>
            <person name="Morgenstern I."/>
            <person name="Morin E."/>
            <person name="Murat C."/>
            <person name="Nagy L.G."/>
            <person name="Nolan M."/>
            <person name="Ohm R.A."/>
            <person name="Patyshakuliyeva A."/>
            <person name="Rokas A."/>
            <person name="Ruiz-Duenas F.J."/>
            <person name="Sabat G."/>
            <person name="Salamov A."/>
            <person name="Samejima M."/>
            <person name="Schmutz J."/>
            <person name="Slot J.C."/>
            <person name="St John F."/>
            <person name="Stenlid J."/>
            <person name="Sun H."/>
            <person name="Sun S."/>
            <person name="Syed K."/>
            <person name="Tsang A."/>
            <person name="Wiebenga A."/>
            <person name="Young D."/>
            <person name="Pisabarro A."/>
            <person name="Eastwood D.C."/>
            <person name="Martin F."/>
            <person name="Cullen D."/>
            <person name="Grigoriev I.V."/>
            <person name="Hibbett D.S."/>
        </authorList>
    </citation>
    <scope>NUCLEOTIDE SEQUENCE [LARGE SCALE GENOMIC DNA]</scope>
    <source>
        <strain evidence="3">RWD-64-598 SS2</strain>
    </source>
</reference>
<feature type="compositionally biased region" description="Basic and acidic residues" evidence="1">
    <location>
        <begin position="297"/>
        <end position="306"/>
    </location>
</feature>
<name>A0A5M3MWU1_CONPW</name>
<feature type="compositionally biased region" description="Polar residues" evidence="1">
    <location>
        <begin position="170"/>
        <end position="179"/>
    </location>
</feature>
<organism evidence="2 3">
    <name type="scientific">Coniophora puteana (strain RWD-64-598)</name>
    <name type="common">Brown rot fungus</name>
    <dbReference type="NCBI Taxonomy" id="741705"/>
    <lineage>
        <taxon>Eukaryota</taxon>
        <taxon>Fungi</taxon>
        <taxon>Dikarya</taxon>
        <taxon>Basidiomycota</taxon>
        <taxon>Agaricomycotina</taxon>
        <taxon>Agaricomycetes</taxon>
        <taxon>Agaricomycetidae</taxon>
        <taxon>Boletales</taxon>
        <taxon>Coniophorineae</taxon>
        <taxon>Coniophoraceae</taxon>
        <taxon>Coniophora</taxon>
    </lineage>
</organism>
<dbReference type="KEGG" id="cput:CONPUDRAFT_152114"/>